<keyword evidence="1" id="KW-0040">ANK repeat</keyword>
<evidence type="ECO:0000259" key="3">
    <source>
        <dbReference type="Pfam" id="PF21533"/>
    </source>
</evidence>
<feature type="repeat" description="ANK" evidence="1">
    <location>
        <begin position="329"/>
        <end position="355"/>
    </location>
</feature>
<dbReference type="GO" id="GO:0000122">
    <property type="term" value="P:negative regulation of transcription by RNA polymerase II"/>
    <property type="evidence" value="ECO:0007669"/>
    <property type="project" value="TreeGrafter"/>
</dbReference>
<protein>
    <submittedName>
        <fullName evidence="4">Ankyrin repeat-containing protein</fullName>
    </submittedName>
</protein>
<dbReference type="PRINTS" id="PR01415">
    <property type="entry name" value="ANKYRIN"/>
</dbReference>
<dbReference type="SMART" id="SM00248">
    <property type="entry name" value="ANK"/>
    <property type="match status" value="4"/>
</dbReference>
<feature type="non-terminal residue" evidence="4">
    <location>
        <position position="417"/>
    </location>
</feature>
<dbReference type="GO" id="GO:0046974">
    <property type="term" value="F:histone H3K9 methyltransferase activity"/>
    <property type="evidence" value="ECO:0007669"/>
    <property type="project" value="TreeGrafter"/>
</dbReference>
<feature type="compositionally biased region" description="Basic and acidic residues" evidence="2">
    <location>
        <begin position="1"/>
        <end position="10"/>
    </location>
</feature>
<dbReference type="OrthoDB" id="616263at2759"/>
<feature type="repeat" description="ANK" evidence="1">
    <location>
        <begin position="296"/>
        <end position="328"/>
    </location>
</feature>
<dbReference type="GO" id="GO:0008270">
    <property type="term" value="F:zinc ion binding"/>
    <property type="evidence" value="ECO:0007669"/>
    <property type="project" value="InterPro"/>
</dbReference>
<organism evidence="4 5">
    <name type="scientific">Oryctes borbonicus</name>
    <dbReference type="NCBI Taxonomy" id="1629725"/>
    <lineage>
        <taxon>Eukaryota</taxon>
        <taxon>Metazoa</taxon>
        <taxon>Ecdysozoa</taxon>
        <taxon>Arthropoda</taxon>
        <taxon>Hexapoda</taxon>
        <taxon>Insecta</taxon>
        <taxon>Pterygota</taxon>
        <taxon>Neoptera</taxon>
        <taxon>Endopterygota</taxon>
        <taxon>Coleoptera</taxon>
        <taxon>Polyphaga</taxon>
        <taxon>Scarabaeiformia</taxon>
        <taxon>Scarabaeidae</taxon>
        <taxon>Dynastinae</taxon>
        <taxon>Oryctes</taxon>
    </lineage>
</organism>
<feature type="compositionally biased region" description="Acidic residues" evidence="2">
    <location>
        <begin position="11"/>
        <end position="25"/>
    </location>
</feature>
<feature type="repeat" description="ANK" evidence="1">
    <location>
        <begin position="263"/>
        <end position="295"/>
    </location>
</feature>
<evidence type="ECO:0000256" key="2">
    <source>
        <dbReference type="SAM" id="MobiDB-lite"/>
    </source>
</evidence>
<dbReference type="GO" id="GO:0005634">
    <property type="term" value="C:nucleus"/>
    <property type="evidence" value="ECO:0007669"/>
    <property type="project" value="TreeGrafter"/>
</dbReference>
<dbReference type="CDD" id="cd20905">
    <property type="entry name" value="EHMT_ZBD"/>
    <property type="match status" value="1"/>
</dbReference>
<dbReference type="Proteomes" id="UP000051574">
    <property type="component" value="Unassembled WGS sequence"/>
</dbReference>
<dbReference type="Pfam" id="PF12796">
    <property type="entry name" value="Ank_2"/>
    <property type="match status" value="2"/>
</dbReference>
<dbReference type="PROSITE" id="PS50088">
    <property type="entry name" value="ANK_REPEAT"/>
    <property type="match status" value="4"/>
</dbReference>
<evidence type="ECO:0000313" key="4">
    <source>
        <dbReference type="EMBL" id="KRT78791.1"/>
    </source>
</evidence>
<dbReference type="InterPro" id="IPR047762">
    <property type="entry name" value="EHMT_CRR"/>
</dbReference>
<dbReference type="PROSITE" id="PS50297">
    <property type="entry name" value="ANK_REP_REGION"/>
    <property type="match status" value="3"/>
</dbReference>
<dbReference type="AlphaFoldDB" id="A0A0T6AVQ9"/>
<dbReference type="GO" id="GO:0002039">
    <property type="term" value="F:p53 binding"/>
    <property type="evidence" value="ECO:0007669"/>
    <property type="project" value="InterPro"/>
</dbReference>
<dbReference type="InterPro" id="IPR036770">
    <property type="entry name" value="Ankyrin_rpt-contain_sf"/>
</dbReference>
<dbReference type="PANTHER" id="PTHR46307">
    <property type="entry name" value="G9A, ISOFORM B"/>
    <property type="match status" value="1"/>
</dbReference>
<dbReference type="PANTHER" id="PTHR46307:SF4">
    <property type="entry name" value="G9A, ISOFORM B"/>
    <property type="match status" value="1"/>
</dbReference>
<dbReference type="Gene3D" id="1.25.40.20">
    <property type="entry name" value="Ankyrin repeat-containing domain"/>
    <property type="match status" value="2"/>
</dbReference>
<dbReference type="SUPFAM" id="SSF48403">
    <property type="entry name" value="Ankyrin repeat"/>
    <property type="match status" value="1"/>
</dbReference>
<evidence type="ECO:0000313" key="5">
    <source>
        <dbReference type="Proteomes" id="UP000051574"/>
    </source>
</evidence>
<evidence type="ECO:0000256" key="1">
    <source>
        <dbReference type="PROSITE-ProRule" id="PRU00023"/>
    </source>
</evidence>
<dbReference type="EMBL" id="LJIG01022773">
    <property type="protein sequence ID" value="KRT78791.1"/>
    <property type="molecule type" value="Genomic_DNA"/>
</dbReference>
<sequence length="417" mass="46831">MFNSRYKEEEISNVEDAEAQEASLAEEESMYPAHPECSSVGAELIASKLCLCTKPTQIYSSENKQELFCTAVDSVGDKLVGCNNLVENNERPMFRMSTRVPYGIYCDVHLQRMLRHNCCPSCGVFCTQGRFVECELKHHYHRNCQIVVGDVQCCPHCGRNTPDHDVVITMYSIKRPVFLTKQRVFHTPAKIIFPSGFNYDLKRSESPLISPELVEIPSDPNVLYDNCDINTIFDVINRKDYKLFANILGSRPVSMISTLTDNENINIIHYCARYGHLPAIYFLVSAGVELDLLDKDQNTPLMIAVQSSHNNIVKYLIKAGASISFKGTDGMTALHLAADWGNLEACEMLVEAASNKQEYINCADDGGWTALVWACEHNNLPIVKYLLRKGADPSLRDLKQNVALHWAAFSGCQENVE</sequence>
<dbReference type="InterPro" id="IPR043550">
    <property type="entry name" value="EHMT1/EHMT2"/>
</dbReference>
<feature type="domain" description="EHMT1/2 cysteine-rich region" evidence="3">
    <location>
        <begin position="69"/>
        <end position="159"/>
    </location>
</feature>
<dbReference type="Pfam" id="PF21533">
    <property type="entry name" value="EHMT1-2_CRR"/>
    <property type="match status" value="1"/>
</dbReference>
<name>A0A0T6AVQ9_9SCAR</name>
<dbReference type="GO" id="GO:0000785">
    <property type="term" value="C:chromatin"/>
    <property type="evidence" value="ECO:0007669"/>
    <property type="project" value="TreeGrafter"/>
</dbReference>
<keyword evidence="5" id="KW-1185">Reference proteome</keyword>
<gene>
    <name evidence="4" type="ORF">AMK59_7930</name>
</gene>
<reference evidence="4 5" key="1">
    <citation type="submission" date="2015-09" db="EMBL/GenBank/DDBJ databases">
        <title>Draft genome of the scarab beetle Oryctes borbonicus.</title>
        <authorList>
            <person name="Meyer J.M."/>
            <person name="Markov G.V."/>
            <person name="Baskaran P."/>
            <person name="Herrmann M."/>
            <person name="Sommer R.J."/>
            <person name="Roedelsperger C."/>
        </authorList>
    </citation>
    <scope>NUCLEOTIDE SEQUENCE [LARGE SCALE GENOMIC DNA]</scope>
    <source>
        <strain evidence="4">OB123</strain>
        <tissue evidence="4">Whole animal</tissue>
    </source>
</reference>
<accession>A0A0T6AVQ9</accession>
<proteinExistence type="predicted"/>
<feature type="region of interest" description="Disordered" evidence="2">
    <location>
        <begin position="1"/>
        <end position="25"/>
    </location>
</feature>
<feature type="repeat" description="ANK" evidence="1">
    <location>
        <begin position="366"/>
        <end position="398"/>
    </location>
</feature>
<dbReference type="InterPro" id="IPR002110">
    <property type="entry name" value="Ankyrin_rpt"/>
</dbReference>
<comment type="caution">
    <text evidence="4">The sequence shown here is derived from an EMBL/GenBank/DDBJ whole genome shotgun (WGS) entry which is preliminary data.</text>
</comment>